<dbReference type="AlphaFoldDB" id="A0A7U2QZL1"/>
<evidence type="ECO:0000313" key="2">
    <source>
        <dbReference type="Proteomes" id="UP000596276"/>
    </source>
</evidence>
<keyword evidence="2" id="KW-1185">Reference proteome</keyword>
<dbReference type="EMBL" id="CP044618">
    <property type="protein sequence ID" value="QRD90494.1"/>
    <property type="molecule type" value="Genomic_DNA"/>
</dbReference>
<name>A0A7U2QZL1_ASPFN</name>
<evidence type="ECO:0000313" key="1">
    <source>
        <dbReference type="EMBL" id="QRD90494.1"/>
    </source>
</evidence>
<reference evidence="2" key="1">
    <citation type="journal article" date="2021" name="G3 (Bethesda)">
        <title>Chromosome assembled and annotated genome sequence of Aspergillus flavus NRRL 3357.</title>
        <authorList>
            <person name="Skerker J.M."/>
            <person name="Pianalto K.M."/>
            <person name="Mondo S.J."/>
            <person name="Yang K."/>
            <person name="Arkin A.P."/>
            <person name="Keller N.P."/>
            <person name="Grigoriev I.V."/>
            <person name="Louise Glass N.L."/>
        </authorList>
    </citation>
    <scope>NUCLEOTIDE SEQUENCE [LARGE SCALE GENOMIC DNA]</scope>
    <source>
        <strain evidence="2">ATCC 200026 / FGSC A1120 / IAM 13836 / NRRL 3357 / JCM 12722 / SRRC 167</strain>
    </source>
</reference>
<organism evidence="1 2">
    <name type="scientific">Aspergillus flavus (strain ATCC 200026 / FGSC A1120 / IAM 13836 / NRRL 3357 / JCM 12722 / SRRC 167)</name>
    <dbReference type="NCBI Taxonomy" id="332952"/>
    <lineage>
        <taxon>Eukaryota</taxon>
        <taxon>Fungi</taxon>
        <taxon>Dikarya</taxon>
        <taxon>Ascomycota</taxon>
        <taxon>Pezizomycotina</taxon>
        <taxon>Eurotiomycetes</taxon>
        <taxon>Eurotiomycetidae</taxon>
        <taxon>Eurotiales</taxon>
        <taxon>Aspergillaceae</taxon>
        <taxon>Aspergillus</taxon>
        <taxon>Aspergillus subgen. Circumdati</taxon>
    </lineage>
</organism>
<sequence length="73" mass="7970">MKTAETARQRGLFENRKKDGSPVGICASASGRAALDVDLFMPTVEPIDAVAYIYQLKRAPSSTRVRHSSVYIA</sequence>
<dbReference type="VEuPathDB" id="FungiDB:F9C07_10665"/>
<accession>A0A7U2QZL1</accession>
<gene>
    <name evidence="1" type="ORF">F9C07_10665</name>
</gene>
<dbReference type="Proteomes" id="UP000596276">
    <property type="component" value="Chromosome 4"/>
</dbReference>
<protein>
    <submittedName>
        <fullName evidence="1">Uncharacterized protein</fullName>
    </submittedName>
</protein>
<proteinExistence type="predicted"/>